<keyword evidence="8" id="KW-0963">Cytoplasm</keyword>
<sequence length="118" mass="13203">MISGIGIDVVELERIEKIIETNRSFIVRVLTPKELEKFDTLKIKRQKEYLGGRFACKEAFAKAYGTGIGKVTFQDIEILSESNGQPIVTKSPFVGNVFVSITHTDQVAMAQVILEKNK</sequence>
<dbReference type="GO" id="GO:0008897">
    <property type="term" value="F:holo-[acyl-carrier-protein] synthase activity"/>
    <property type="evidence" value="ECO:0007669"/>
    <property type="project" value="UniProtKB-UniRule"/>
</dbReference>
<evidence type="ECO:0000256" key="6">
    <source>
        <dbReference type="ARBA" id="ARBA00023098"/>
    </source>
</evidence>
<evidence type="ECO:0000256" key="1">
    <source>
        <dbReference type="ARBA" id="ARBA00022516"/>
    </source>
</evidence>
<keyword evidence="5 8" id="KW-0460">Magnesium</keyword>
<comment type="catalytic activity">
    <reaction evidence="8">
        <text>apo-[ACP] + CoA = holo-[ACP] + adenosine 3',5'-bisphosphate + H(+)</text>
        <dbReference type="Rhea" id="RHEA:12068"/>
        <dbReference type="Rhea" id="RHEA-COMP:9685"/>
        <dbReference type="Rhea" id="RHEA-COMP:9690"/>
        <dbReference type="ChEBI" id="CHEBI:15378"/>
        <dbReference type="ChEBI" id="CHEBI:29999"/>
        <dbReference type="ChEBI" id="CHEBI:57287"/>
        <dbReference type="ChEBI" id="CHEBI:58343"/>
        <dbReference type="ChEBI" id="CHEBI:64479"/>
        <dbReference type="EC" id="2.7.8.7"/>
    </reaction>
</comment>
<evidence type="ECO:0000256" key="3">
    <source>
        <dbReference type="ARBA" id="ARBA00022723"/>
    </source>
</evidence>
<dbReference type="InterPro" id="IPR004568">
    <property type="entry name" value="Ppantetheine-prot_Trfase_dom"/>
</dbReference>
<keyword evidence="3 8" id="KW-0479">Metal-binding</keyword>
<dbReference type="RefSeq" id="WP_125984110.1">
    <property type="nucleotide sequence ID" value="NZ_NGJS01000009.1"/>
</dbReference>
<evidence type="ECO:0000313" key="10">
    <source>
        <dbReference type="EMBL" id="RST98577.1"/>
    </source>
</evidence>
<gene>
    <name evidence="8" type="primary">acpS</name>
    <name evidence="10" type="ORF">CBF37_07320</name>
</gene>
<dbReference type="GO" id="GO:0006633">
    <property type="term" value="P:fatty acid biosynthetic process"/>
    <property type="evidence" value="ECO:0007669"/>
    <property type="project" value="UniProtKB-UniRule"/>
</dbReference>
<evidence type="ECO:0000313" key="11">
    <source>
        <dbReference type="Proteomes" id="UP000287857"/>
    </source>
</evidence>
<dbReference type="InterPro" id="IPR037143">
    <property type="entry name" value="4-PPantetheinyl_Trfase_dom_sf"/>
</dbReference>
<dbReference type="SUPFAM" id="SSF56214">
    <property type="entry name" value="4'-phosphopantetheinyl transferase"/>
    <property type="match status" value="1"/>
</dbReference>
<keyword evidence="1 8" id="KW-0444">Lipid biosynthesis</keyword>
<keyword evidence="11" id="KW-1185">Reference proteome</keyword>
<dbReference type="NCBIfam" id="TIGR00516">
    <property type="entry name" value="acpS"/>
    <property type="match status" value="1"/>
</dbReference>
<evidence type="ECO:0000256" key="5">
    <source>
        <dbReference type="ARBA" id="ARBA00022842"/>
    </source>
</evidence>
<comment type="cofactor">
    <cofactor evidence="8">
        <name>Mg(2+)</name>
        <dbReference type="ChEBI" id="CHEBI:18420"/>
    </cofactor>
</comment>
<comment type="subcellular location">
    <subcellularLocation>
        <location evidence="8">Cytoplasm</location>
    </subcellularLocation>
</comment>
<evidence type="ECO:0000256" key="7">
    <source>
        <dbReference type="ARBA" id="ARBA00023160"/>
    </source>
</evidence>
<evidence type="ECO:0000256" key="4">
    <source>
        <dbReference type="ARBA" id="ARBA00022832"/>
    </source>
</evidence>
<organism evidence="10 11">
    <name type="scientific">Vagococcus vulneris</name>
    <dbReference type="NCBI Taxonomy" id="1977869"/>
    <lineage>
        <taxon>Bacteria</taxon>
        <taxon>Bacillati</taxon>
        <taxon>Bacillota</taxon>
        <taxon>Bacilli</taxon>
        <taxon>Lactobacillales</taxon>
        <taxon>Enterococcaceae</taxon>
        <taxon>Vagococcus</taxon>
    </lineage>
</organism>
<feature type="binding site" evidence="8">
    <location>
        <position position="8"/>
    </location>
    <ligand>
        <name>Mg(2+)</name>
        <dbReference type="ChEBI" id="CHEBI:18420"/>
    </ligand>
</feature>
<dbReference type="InterPro" id="IPR002582">
    <property type="entry name" value="ACPS"/>
</dbReference>
<proteinExistence type="inferred from homology"/>
<dbReference type="AlphaFoldDB" id="A0A429ZXH3"/>
<reference evidence="10 11" key="1">
    <citation type="submission" date="2017-05" db="EMBL/GenBank/DDBJ databases">
        <title>Vagococcus spp. assemblies.</title>
        <authorList>
            <person name="Gulvik C.A."/>
        </authorList>
    </citation>
    <scope>NUCLEOTIDE SEQUENCE [LARGE SCALE GENOMIC DNA]</scope>
    <source>
        <strain evidence="10 11">SS1995</strain>
    </source>
</reference>
<comment type="caution">
    <text evidence="10">The sequence shown here is derived from an EMBL/GenBank/DDBJ whole genome shotgun (WGS) entry which is preliminary data.</text>
</comment>
<dbReference type="GO" id="GO:0000287">
    <property type="term" value="F:magnesium ion binding"/>
    <property type="evidence" value="ECO:0007669"/>
    <property type="project" value="UniProtKB-UniRule"/>
</dbReference>
<keyword evidence="7 8" id="KW-0275">Fatty acid biosynthesis</keyword>
<evidence type="ECO:0000256" key="8">
    <source>
        <dbReference type="HAMAP-Rule" id="MF_00101"/>
    </source>
</evidence>
<accession>A0A429ZXH3</accession>
<dbReference type="HAMAP" id="MF_00101">
    <property type="entry name" value="AcpS"/>
    <property type="match status" value="1"/>
</dbReference>
<protein>
    <recommendedName>
        <fullName evidence="8">Holo-[acyl-carrier-protein] synthase</fullName>
        <shortName evidence="8">Holo-ACP synthase</shortName>
        <ecNumber evidence="8">2.7.8.7</ecNumber>
    </recommendedName>
    <alternativeName>
        <fullName evidence="8">4'-phosphopantetheinyl transferase AcpS</fullName>
    </alternativeName>
</protein>
<dbReference type="Gene3D" id="3.90.470.20">
    <property type="entry name" value="4'-phosphopantetheinyl transferase domain"/>
    <property type="match status" value="1"/>
</dbReference>
<evidence type="ECO:0000256" key="2">
    <source>
        <dbReference type="ARBA" id="ARBA00022679"/>
    </source>
</evidence>
<dbReference type="Proteomes" id="UP000287857">
    <property type="component" value="Unassembled WGS sequence"/>
</dbReference>
<keyword evidence="2 8" id="KW-0808">Transferase</keyword>
<dbReference type="NCBIfam" id="TIGR00556">
    <property type="entry name" value="pantethn_trn"/>
    <property type="match status" value="1"/>
</dbReference>
<keyword evidence="4 8" id="KW-0276">Fatty acid metabolism</keyword>
<comment type="similarity">
    <text evidence="8">Belongs to the P-Pant transferase superfamily. AcpS family.</text>
</comment>
<keyword evidence="6 8" id="KW-0443">Lipid metabolism</keyword>
<dbReference type="InterPro" id="IPR008278">
    <property type="entry name" value="4-PPantetheinyl_Trfase_dom"/>
</dbReference>
<dbReference type="EMBL" id="NGJS01000009">
    <property type="protein sequence ID" value="RST98577.1"/>
    <property type="molecule type" value="Genomic_DNA"/>
</dbReference>
<dbReference type="GO" id="GO:0005737">
    <property type="term" value="C:cytoplasm"/>
    <property type="evidence" value="ECO:0007669"/>
    <property type="project" value="UniProtKB-SubCell"/>
</dbReference>
<feature type="binding site" evidence="8">
    <location>
        <position position="58"/>
    </location>
    <ligand>
        <name>Mg(2+)</name>
        <dbReference type="ChEBI" id="CHEBI:18420"/>
    </ligand>
</feature>
<dbReference type="EC" id="2.7.8.7" evidence="8"/>
<dbReference type="OrthoDB" id="517356at2"/>
<name>A0A429ZXH3_9ENTE</name>
<dbReference type="Pfam" id="PF01648">
    <property type="entry name" value="ACPS"/>
    <property type="match status" value="1"/>
</dbReference>
<comment type="function">
    <text evidence="8">Transfers the 4'-phosphopantetheine moiety from coenzyme A to a Ser of acyl-carrier-protein.</text>
</comment>
<feature type="domain" description="4'-phosphopantetheinyl transferase" evidence="9">
    <location>
        <begin position="4"/>
        <end position="93"/>
    </location>
</feature>
<evidence type="ECO:0000259" key="9">
    <source>
        <dbReference type="Pfam" id="PF01648"/>
    </source>
</evidence>